<evidence type="ECO:0000313" key="1">
    <source>
        <dbReference type="EMBL" id="KNZ58180.1"/>
    </source>
</evidence>
<reference evidence="1 2" key="1">
    <citation type="submission" date="2015-08" db="EMBL/GenBank/DDBJ databases">
        <title>Next Generation Sequencing and Analysis of the Genome of Puccinia sorghi L Schw, the Causal Agent of Maize Common Rust.</title>
        <authorList>
            <person name="Rochi L."/>
            <person name="Burguener G."/>
            <person name="Darino M."/>
            <person name="Turjanski A."/>
            <person name="Kreff E."/>
            <person name="Dieguez M.J."/>
            <person name="Sacco F."/>
        </authorList>
    </citation>
    <scope>NUCLEOTIDE SEQUENCE [LARGE SCALE GENOMIC DNA]</scope>
    <source>
        <strain evidence="1 2">RO10H11247</strain>
    </source>
</reference>
<proteinExistence type="predicted"/>
<keyword evidence="2" id="KW-1185">Reference proteome</keyword>
<sequence>MSQPVLLESDWQEQPTFLPSQLLEVIIPPLSATPLANLTTNFKLFMLAKSGKKTIWMIITPKNDFLITVTTKETTLKKFQQLIVSRCKNIFTHSGLPHIRAWLKSNAVDINKKETYLDWIDMAFKAKQSVYGVALNLKMANPADLIKHSQQEALLAKRVAHQEAIKQAQSLFRQAGEDSGEEIDPEEWNNFNFHMQKICKNKPVHPVYDRKTLVFARR</sequence>
<name>A0A0L6VDI8_9BASI</name>
<dbReference type="VEuPathDB" id="FungiDB:VP01_1981g9"/>
<evidence type="ECO:0000313" key="2">
    <source>
        <dbReference type="Proteomes" id="UP000037035"/>
    </source>
</evidence>
<dbReference type="AlphaFoldDB" id="A0A0L6VDI8"/>
<accession>A0A0L6VDI8</accession>
<dbReference type="OrthoDB" id="2507298at2759"/>
<comment type="caution">
    <text evidence="1">The sequence shown here is derived from an EMBL/GenBank/DDBJ whole genome shotgun (WGS) entry which is preliminary data.</text>
</comment>
<gene>
    <name evidence="1" type="ORF">VP01_1981g9</name>
</gene>
<organism evidence="1 2">
    <name type="scientific">Puccinia sorghi</name>
    <dbReference type="NCBI Taxonomy" id="27349"/>
    <lineage>
        <taxon>Eukaryota</taxon>
        <taxon>Fungi</taxon>
        <taxon>Dikarya</taxon>
        <taxon>Basidiomycota</taxon>
        <taxon>Pucciniomycotina</taxon>
        <taxon>Pucciniomycetes</taxon>
        <taxon>Pucciniales</taxon>
        <taxon>Pucciniaceae</taxon>
        <taxon>Puccinia</taxon>
    </lineage>
</organism>
<protein>
    <submittedName>
        <fullName evidence="1">Uncharacterized protein</fullName>
    </submittedName>
</protein>
<dbReference type="Proteomes" id="UP000037035">
    <property type="component" value="Unassembled WGS sequence"/>
</dbReference>
<dbReference type="EMBL" id="LAVV01006816">
    <property type="protein sequence ID" value="KNZ58180.1"/>
    <property type="molecule type" value="Genomic_DNA"/>
</dbReference>